<dbReference type="Pfam" id="PF16264">
    <property type="entry name" value="SatD"/>
    <property type="match status" value="1"/>
</dbReference>
<dbReference type="EMBL" id="CP038267">
    <property type="protein sequence ID" value="QBR91537.1"/>
    <property type="molecule type" value="Genomic_DNA"/>
</dbReference>
<dbReference type="KEGG" id="noy:EXE57_04060"/>
<dbReference type="InterPro" id="IPR032580">
    <property type="entry name" value="SatD"/>
</dbReference>
<keyword evidence="2" id="KW-1185">Reference proteome</keyword>
<dbReference type="Gene3D" id="1.10.10.10">
    <property type="entry name" value="Winged helix-like DNA-binding domain superfamily/Winged helix DNA-binding domain"/>
    <property type="match status" value="1"/>
</dbReference>
<gene>
    <name evidence="1" type="ORF">EXE57_04060</name>
</gene>
<dbReference type="AlphaFoldDB" id="A0A4P7GIK8"/>
<evidence type="ECO:0000313" key="2">
    <source>
        <dbReference type="Proteomes" id="UP000294894"/>
    </source>
</evidence>
<dbReference type="Proteomes" id="UP000294894">
    <property type="component" value="Chromosome"/>
</dbReference>
<name>A0A4P7GIK8_9ACTN</name>
<dbReference type="OrthoDB" id="4711815at2"/>
<protein>
    <submittedName>
        <fullName evidence="1">Uncharacterized protein</fullName>
    </submittedName>
</protein>
<reference evidence="1 2" key="1">
    <citation type="submission" date="2019-03" db="EMBL/GenBank/DDBJ databases">
        <title>Three New Species of Nocardioides, Nocardioides euryhalodurans sp. nov., Nocardioides seonyuensis sp. nov. and Nocardioides eburneoflavus sp. nov., Iolated from Soil.</title>
        <authorList>
            <person name="Roh S.G."/>
            <person name="Lee C."/>
            <person name="Kim M.-K."/>
            <person name="Kim S.B."/>
        </authorList>
    </citation>
    <scope>NUCLEOTIDE SEQUENCE [LARGE SCALE GENOMIC DNA]</scope>
    <source>
        <strain evidence="1 2">MMS17-SY117</strain>
    </source>
</reference>
<dbReference type="RefSeq" id="WP_135074251.1">
    <property type="nucleotide sequence ID" value="NZ_CP038267.1"/>
</dbReference>
<accession>A0A4P7GIK8</accession>
<evidence type="ECO:0000313" key="1">
    <source>
        <dbReference type="EMBL" id="QBR91537.1"/>
    </source>
</evidence>
<proteinExistence type="predicted"/>
<organism evidence="1 2">
    <name type="scientific">Nocardioides euryhalodurans</name>
    <dbReference type="NCBI Taxonomy" id="2518370"/>
    <lineage>
        <taxon>Bacteria</taxon>
        <taxon>Bacillati</taxon>
        <taxon>Actinomycetota</taxon>
        <taxon>Actinomycetes</taxon>
        <taxon>Propionibacteriales</taxon>
        <taxon>Nocardioidaceae</taxon>
        <taxon>Nocardioides</taxon>
    </lineage>
</organism>
<dbReference type="InterPro" id="IPR036388">
    <property type="entry name" value="WH-like_DNA-bd_sf"/>
</dbReference>
<sequence length="211" mass="22580">MPVSTLIGDVVRSRRADDRGVLHGRLSRALDEVNEAYAPVTPLRITVGDEYQGAFAALGDAVRATLRLRLALAPEADVRHGLGWGEVTVLEERPRVEDGPGWWAARDALHAVQRAEGRAATRHRRTAFRRAEGTAGPDPALLDALLLLRDEMVGGLSDRSLSVLRGLLAGSTQRAIAAALEISASAVSQRVRADGLAALVEADARMQEVVS</sequence>